<evidence type="ECO:0000259" key="2">
    <source>
        <dbReference type="Pfam" id="PF16064"/>
    </source>
</evidence>
<evidence type="ECO:0000313" key="4">
    <source>
        <dbReference type="Proteomes" id="UP001152795"/>
    </source>
</evidence>
<dbReference type="Proteomes" id="UP001152795">
    <property type="component" value="Unassembled WGS sequence"/>
</dbReference>
<dbReference type="OrthoDB" id="5989442at2759"/>
<accession>A0A7D9IBY0</accession>
<gene>
    <name evidence="3" type="ORF">PACLA_8A030495</name>
</gene>
<dbReference type="Pfam" id="PF16064">
    <property type="entry name" value="DUF4806"/>
    <property type="match status" value="1"/>
</dbReference>
<feature type="compositionally biased region" description="Basic and acidic residues" evidence="1">
    <location>
        <begin position="220"/>
        <end position="229"/>
    </location>
</feature>
<comment type="caution">
    <text evidence="3">The sequence shown here is derived from an EMBL/GenBank/DDBJ whole genome shotgun (WGS) entry which is preliminary data.</text>
</comment>
<organism evidence="3 4">
    <name type="scientific">Paramuricea clavata</name>
    <name type="common">Red gorgonian</name>
    <name type="synonym">Violescent sea-whip</name>
    <dbReference type="NCBI Taxonomy" id="317549"/>
    <lineage>
        <taxon>Eukaryota</taxon>
        <taxon>Metazoa</taxon>
        <taxon>Cnidaria</taxon>
        <taxon>Anthozoa</taxon>
        <taxon>Octocorallia</taxon>
        <taxon>Malacalcyonacea</taxon>
        <taxon>Plexauridae</taxon>
        <taxon>Paramuricea</taxon>
    </lineage>
</organism>
<evidence type="ECO:0000313" key="3">
    <source>
        <dbReference type="EMBL" id="CAB4002452.1"/>
    </source>
</evidence>
<name>A0A7D9IBY0_PARCT</name>
<feature type="region of interest" description="Disordered" evidence="1">
    <location>
        <begin position="76"/>
        <end position="248"/>
    </location>
</feature>
<sequence>MWVRAVWTEGDSTKEEEGVIPLNWVQGKTVRWPKSLNVLKPLNEKQEPSLNWHRFSLVKIKVQSDDKQTCDAFDFTTSEEAETSQGETEESQGEMEDSQHNRKSVCSPANFQSAQKPPNKNAKGSTSKPQKPRLPSPPKLLANSGKKKAPRKRGRSPSMSPQPRRFRRIRTPSPPTPPSRSSSPILARVSNSERTEQDIEKDTRGLTETLLECLSSNNSRDTRRVEQSVEPRVAGRKNGEKTVCSSNTFPMPEERFQRRVLHLLMEIRDSLKQVGKRCEPDNSDFHLEKANTLEELTEIERSLSDEETRKLMTSRLSKVGGSSVRDNTKNIMSRLMNNDVMSKMNMNGNGGKMAFRKTAICEILIESVLKNHTGTEDDVCQAIKKILKYAPDRKGGSGRK</sequence>
<keyword evidence="4" id="KW-1185">Reference proteome</keyword>
<evidence type="ECO:0000256" key="1">
    <source>
        <dbReference type="SAM" id="MobiDB-lite"/>
    </source>
</evidence>
<proteinExistence type="predicted"/>
<dbReference type="EMBL" id="CACRXK020004360">
    <property type="protein sequence ID" value="CAB4002452.1"/>
    <property type="molecule type" value="Genomic_DNA"/>
</dbReference>
<dbReference type="PANTHER" id="PTHR34153">
    <property type="entry name" value="SI:CH211-262H13.3-RELATED-RELATED"/>
    <property type="match status" value="1"/>
</dbReference>
<feature type="domain" description="DUF4806" evidence="2">
    <location>
        <begin position="291"/>
        <end position="360"/>
    </location>
</feature>
<dbReference type="AlphaFoldDB" id="A0A7D9IBY0"/>
<dbReference type="PANTHER" id="PTHR34153:SF2">
    <property type="entry name" value="SI:CH211-262H13.3-RELATED"/>
    <property type="match status" value="1"/>
</dbReference>
<dbReference type="InterPro" id="IPR032071">
    <property type="entry name" value="DUF4806"/>
</dbReference>
<feature type="compositionally biased region" description="Basic and acidic residues" evidence="1">
    <location>
        <begin position="191"/>
        <end position="205"/>
    </location>
</feature>
<feature type="compositionally biased region" description="Acidic residues" evidence="1">
    <location>
        <begin position="77"/>
        <end position="96"/>
    </location>
</feature>
<feature type="compositionally biased region" description="Polar residues" evidence="1">
    <location>
        <begin position="107"/>
        <end position="129"/>
    </location>
</feature>
<reference evidence="3" key="1">
    <citation type="submission" date="2020-04" db="EMBL/GenBank/DDBJ databases">
        <authorList>
            <person name="Alioto T."/>
            <person name="Alioto T."/>
            <person name="Gomez Garrido J."/>
        </authorList>
    </citation>
    <scope>NUCLEOTIDE SEQUENCE</scope>
    <source>
        <strain evidence="3">A484AB</strain>
    </source>
</reference>
<protein>
    <recommendedName>
        <fullName evidence="2">DUF4806 domain-containing protein</fullName>
    </recommendedName>
</protein>
<feature type="compositionally biased region" description="Basic residues" evidence="1">
    <location>
        <begin position="145"/>
        <end position="155"/>
    </location>
</feature>